<dbReference type="SUPFAM" id="SSF53187">
    <property type="entry name" value="Zn-dependent exopeptidases"/>
    <property type="match status" value="1"/>
</dbReference>
<evidence type="ECO:0000256" key="13">
    <source>
        <dbReference type="ARBA" id="ARBA00022833"/>
    </source>
</evidence>
<dbReference type="Pfam" id="PF04389">
    <property type="entry name" value="Peptidase_M28"/>
    <property type="match status" value="1"/>
</dbReference>
<comment type="subcellular location">
    <subcellularLocation>
        <location evidence="1">Endoplasmic reticulum</location>
    </subcellularLocation>
    <subcellularLocation>
        <location evidence="3">Golgi apparatus</location>
    </subcellularLocation>
    <subcellularLocation>
        <location evidence="2">Lysosome</location>
    </subcellularLocation>
    <subcellularLocation>
        <location evidence="4">Secreted</location>
    </subcellularLocation>
</comment>
<evidence type="ECO:0000313" key="23">
    <source>
        <dbReference type="EMBL" id="MFC0677107.1"/>
    </source>
</evidence>
<evidence type="ECO:0000256" key="3">
    <source>
        <dbReference type="ARBA" id="ARBA00004555"/>
    </source>
</evidence>
<name>A0ABV6RJE6_9GAMM</name>
<feature type="signal peptide" evidence="21">
    <location>
        <begin position="1"/>
        <end position="23"/>
    </location>
</feature>
<evidence type="ECO:0000256" key="19">
    <source>
        <dbReference type="ARBA" id="ARBA00025833"/>
    </source>
</evidence>
<keyword evidence="14" id="KW-0333">Golgi apparatus</keyword>
<evidence type="ECO:0000256" key="5">
    <source>
        <dbReference type="ARBA" id="ARBA00014116"/>
    </source>
</evidence>
<evidence type="ECO:0000256" key="18">
    <source>
        <dbReference type="ARBA" id="ARBA00023228"/>
    </source>
</evidence>
<keyword evidence="16" id="KW-0865">Zymogen</keyword>
<dbReference type="RefSeq" id="WP_386667347.1">
    <property type="nucleotide sequence ID" value="NZ_JBHLTG010000001.1"/>
</dbReference>
<keyword evidence="6" id="KW-0964">Secreted</keyword>
<keyword evidence="7" id="KW-0121">Carboxypeptidase</keyword>
<keyword evidence="12" id="KW-0256">Endoplasmic reticulum</keyword>
<keyword evidence="10 21" id="KW-0732">Signal</keyword>
<dbReference type="Proteomes" id="UP001589896">
    <property type="component" value="Unassembled WGS sequence"/>
</dbReference>
<evidence type="ECO:0000256" key="9">
    <source>
        <dbReference type="ARBA" id="ARBA00022723"/>
    </source>
</evidence>
<evidence type="ECO:0000256" key="11">
    <source>
        <dbReference type="ARBA" id="ARBA00022801"/>
    </source>
</evidence>
<dbReference type="Gene3D" id="3.40.630.10">
    <property type="entry name" value="Zn peptidases"/>
    <property type="match status" value="1"/>
</dbReference>
<evidence type="ECO:0000256" key="4">
    <source>
        <dbReference type="ARBA" id="ARBA00004613"/>
    </source>
</evidence>
<dbReference type="PANTHER" id="PTHR12053">
    <property type="entry name" value="PROTEASE FAMILY M28 PLASMA GLUTAMATE CARBOXYPEPTIDASE-RELATED"/>
    <property type="match status" value="1"/>
</dbReference>
<keyword evidence="13" id="KW-0862">Zinc</keyword>
<evidence type="ECO:0000256" key="1">
    <source>
        <dbReference type="ARBA" id="ARBA00004240"/>
    </source>
</evidence>
<dbReference type="InterPro" id="IPR007484">
    <property type="entry name" value="Peptidase_M28"/>
</dbReference>
<evidence type="ECO:0000256" key="21">
    <source>
        <dbReference type="SAM" id="SignalP"/>
    </source>
</evidence>
<keyword evidence="15" id="KW-0482">Metalloprotease</keyword>
<protein>
    <recommendedName>
        <fullName evidence="5">Carboxypeptidase Q</fullName>
    </recommendedName>
    <alternativeName>
        <fullName evidence="20">Plasma glutamate carboxypeptidase</fullName>
    </alternativeName>
</protein>
<feature type="chain" id="PRO_5045455322" description="Carboxypeptidase Q" evidence="21">
    <location>
        <begin position="24"/>
        <end position="479"/>
    </location>
</feature>
<comment type="caution">
    <text evidence="23">The sequence shown here is derived from an EMBL/GenBank/DDBJ whole genome shotgun (WGS) entry which is preliminary data.</text>
</comment>
<evidence type="ECO:0000256" key="2">
    <source>
        <dbReference type="ARBA" id="ARBA00004371"/>
    </source>
</evidence>
<evidence type="ECO:0000256" key="6">
    <source>
        <dbReference type="ARBA" id="ARBA00022525"/>
    </source>
</evidence>
<keyword evidence="18" id="KW-0458">Lysosome</keyword>
<evidence type="ECO:0000256" key="17">
    <source>
        <dbReference type="ARBA" id="ARBA00023180"/>
    </source>
</evidence>
<evidence type="ECO:0000259" key="22">
    <source>
        <dbReference type="Pfam" id="PF04389"/>
    </source>
</evidence>
<evidence type="ECO:0000256" key="7">
    <source>
        <dbReference type="ARBA" id="ARBA00022645"/>
    </source>
</evidence>
<evidence type="ECO:0000256" key="14">
    <source>
        <dbReference type="ARBA" id="ARBA00023034"/>
    </source>
</evidence>
<dbReference type="PANTHER" id="PTHR12053:SF3">
    <property type="entry name" value="CARBOXYPEPTIDASE Q"/>
    <property type="match status" value="1"/>
</dbReference>
<dbReference type="InterPro" id="IPR039866">
    <property type="entry name" value="CPQ"/>
</dbReference>
<keyword evidence="11" id="KW-0378">Hydrolase</keyword>
<evidence type="ECO:0000313" key="24">
    <source>
        <dbReference type="Proteomes" id="UP001589896"/>
    </source>
</evidence>
<evidence type="ECO:0000256" key="15">
    <source>
        <dbReference type="ARBA" id="ARBA00023049"/>
    </source>
</evidence>
<keyword evidence="8" id="KW-0645">Protease</keyword>
<evidence type="ECO:0000256" key="8">
    <source>
        <dbReference type="ARBA" id="ARBA00022670"/>
    </source>
</evidence>
<accession>A0ABV6RJE6</accession>
<sequence length="479" mass="49935">MRGSMLAVTAGLWMGAALGVANAAPRETRIPEPAMQTAAQLRQTALESDLGYRVIESLTTEVGPRLPGSEADARAVAWAEKKFRELGYDKVWLEPVTFPKWERRSESAQVLGANAQPLKITALGGSPAGTVEAEVVRFPDLASLEAAADGSLAGKIAFVDYEMQRARDGSGYGPGSRVRSRGPSTAIGKGAIGFLMRSAGTDSHRNPHTGITRFDEGLTPVPSAALSVPDAQQLSRLLALGPQRVRLAIDAGWNGTATSHNVIGEITGSKAAGRGKPQEVVVIGGHLDSWDLGTGAVDDGAGIGITMAAGALIGQLPKPPARTVRVIAFANEEQGLHGAKAYAEKYAKDIARHQIGAESDFGAGRIYAFATSAPPHAKAAEARIAQALAPLGIEHTPGKGGPGPDIGPLVERGLTWANLRQDGTDYFDLHHTPDDTFDKIDPKAIAQNVAAYSVFAYLAAAAEGDFGSAPKAPAPEAAK</sequence>
<evidence type="ECO:0000256" key="20">
    <source>
        <dbReference type="ARBA" id="ARBA00033328"/>
    </source>
</evidence>
<evidence type="ECO:0000256" key="12">
    <source>
        <dbReference type="ARBA" id="ARBA00022824"/>
    </source>
</evidence>
<evidence type="ECO:0000256" key="16">
    <source>
        <dbReference type="ARBA" id="ARBA00023145"/>
    </source>
</evidence>
<reference evidence="23 24" key="1">
    <citation type="submission" date="2024-09" db="EMBL/GenBank/DDBJ databases">
        <authorList>
            <person name="Sun Q."/>
            <person name="Mori K."/>
        </authorList>
    </citation>
    <scope>NUCLEOTIDE SEQUENCE [LARGE SCALE GENOMIC DNA]</scope>
    <source>
        <strain evidence="23 24">KCTC 23076</strain>
    </source>
</reference>
<keyword evidence="17" id="KW-0325">Glycoprotein</keyword>
<dbReference type="Gene3D" id="3.50.30.30">
    <property type="match status" value="1"/>
</dbReference>
<organism evidence="23 24">
    <name type="scientific">Lysobacter korlensis</name>
    <dbReference type="NCBI Taxonomy" id="553636"/>
    <lineage>
        <taxon>Bacteria</taxon>
        <taxon>Pseudomonadati</taxon>
        <taxon>Pseudomonadota</taxon>
        <taxon>Gammaproteobacteria</taxon>
        <taxon>Lysobacterales</taxon>
        <taxon>Lysobacteraceae</taxon>
        <taxon>Lysobacter</taxon>
    </lineage>
</organism>
<comment type="subunit">
    <text evidence="19">Homodimer. The monomeric form is inactive while the homodimer is active.</text>
</comment>
<proteinExistence type="predicted"/>
<keyword evidence="24" id="KW-1185">Reference proteome</keyword>
<evidence type="ECO:0000256" key="10">
    <source>
        <dbReference type="ARBA" id="ARBA00022729"/>
    </source>
</evidence>
<dbReference type="EMBL" id="JBHLTG010000001">
    <property type="protein sequence ID" value="MFC0677107.1"/>
    <property type="molecule type" value="Genomic_DNA"/>
</dbReference>
<gene>
    <name evidence="23" type="ORF">ACFFGH_04455</name>
</gene>
<feature type="domain" description="Peptidase M28" evidence="22">
    <location>
        <begin position="261"/>
        <end position="450"/>
    </location>
</feature>
<keyword evidence="9" id="KW-0479">Metal-binding</keyword>